<dbReference type="Gene3D" id="3.40.50.11990">
    <property type="entry name" value="RNA polymerase II accessory factor, Cdc73 C-terminal domain"/>
    <property type="match status" value="1"/>
</dbReference>
<evidence type="ECO:0000259" key="7">
    <source>
        <dbReference type="Pfam" id="PF05179"/>
    </source>
</evidence>
<dbReference type="Proteomes" id="UP000483820">
    <property type="component" value="Chromosome IV"/>
</dbReference>
<dbReference type="GeneID" id="78776186"/>
<dbReference type="EMBL" id="WUAV01000004">
    <property type="protein sequence ID" value="KAF1759374.1"/>
    <property type="molecule type" value="Genomic_DNA"/>
</dbReference>
<evidence type="ECO:0000256" key="2">
    <source>
        <dbReference type="ARBA" id="ARBA00010427"/>
    </source>
</evidence>
<dbReference type="GO" id="GO:0032968">
    <property type="term" value="P:positive regulation of transcription elongation by RNA polymerase II"/>
    <property type="evidence" value="ECO:0007669"/>
    <property type="project" value="TreeGrafter"/>
</dbReference>
<evidence type="ECO:0000313" key="9">
    <source>
        <dbReference type="Proteomes" id="UP000483820"/>
    </source>
</evidence>
<dbReference type="InterPro" id="IPR038103">
    <property type="entry name" value="CDC73_C_sf"/>
</dbReference>
<dbReference type="Pfam" id="PF05179">
    <property type="entry name" value="CDC73_C"/>
    <property type="match status" value="1"/>
</dbReference>
<dbReference type="GO" id="GO:0016593">
    <property type="term" value="C:Cdc73/Paf1 complex"/>
    <property type="evidence" value="ECO:0007669"/>
    <property type="project" value="InterPro"/>
</dbReference>
<evidence type="ECO:0000256" key="3">
    <source>
        <dbReference type="ARBA" id="ARBA00023015"/>
    </source>
</evidence>
<evidence type="ECO:0000256" key="1">
    <source>
        <dbReference type="ARBA" id="ARBA00004123"/>
    </source>
</evidence>
<dbReference type="KEGG" id="crq:GCK72_015841"/>
<evidence type="ECO:0000256" key="6">
    <source>
        <dbReference type="SAM" id="MobiDB-lite"/>
    </source>
</evidence>
<dbReference type="FunFam" id="3.40.50.11990:FF:000002">
    <property type="entry name" value="protein CDC73 homolog"/>
    <property type="match status" value="1"/>
</dbReference>
<protein>
    <recommendedName>
        <fullName evidence="7">Cell division control protein 73 C-terminal domain-containing protein</fullName>
    </recommendedName>
</protein>
<organism evidence="8 9">
    <name type="scientific">Caenorhabditis remanei</name>
    <name type="common">Caenorhabditis vulgaris</name>
    <dbReference type="NCBI Taxonomy" id="31234"/>
    <lineage>
        <taxon>Eukaryota</taxon>
        <taxon>Metazoa</taxon>
        <taxon>Ecdysozoa</taxon>
        <taxon>Nematoda</taxon>
        <taxon>Chromadorea</taxon>
        <taxon>Rhabditida</taxon>
        <taxon>Rhabditina</taxon>
        <taxon>Rhabditomorpha</taxon>
        <taxon>Rhabditoidea</taxon>
        <taxon>Rhabditidae</taxon>
        <taxon>Peloderinae</taxon>
        <taxon>Caenorhabditis</taxon>
    </lineage>
</organism>
<proteinExistence type="inferred from homology"/>
<feature type="compositionally biased region" description="Polar residues" evidence="6">
    <location>
        <begin position="242"/>
        <end position="253"/>
    </location>
</feature>
<feature type="domain" description="Cell division control protein 73 C-terminal" evidence="7">
    <location>
        <begin position="314"/>
        <end position="465"/>
    </location>
</feature>
<keyword evidence="4" id="KW-0804">Transcription</keyword>
<comment type="similarity">
    <text evidence="2">Belongs to the CDC73 family.</text>
</comment>
<comment type="subcellular location">
    <subcellularLocation>
        <location evidence="1">Nucleus</location>
    </subcellularLocation>
</comment>
<dbReference type="GO" id="GO:0000993">
    <property type="term" value="F:RNA polymerase II complex binding"/>
    <property type="evidence" value="ECO:0007669"/>
    <property type="project" value="TreeGrafter"/>
</dbReference>
<dbReference type="RefSeq" id="XP_053585938.1">
    <property type="nucleotide sequence ID" value="XM_053731166.1"/>
</dbReference>
<evidence type="ECO:0000256" key="4">
    <source>
        <dbReference type="ARBA" id="ARBA00023163"/>
    </source>
</evidence>
<feature type="region of interest" description="Disordered" evidence="6">
    <location>
        <begin position="199"/>
        <end position="313"/>
    </location>
</feature>
<feature type="compositionally biased region" description="Basic and acidic residues" evidence="6">
    <location>
        <begin position="140"/>
        <end position="149"/>
    </location>
</feature>
<dbReference type="CTD" id="78776186"/>
<sequence length="482" mass="54038">MPPLRNAARDFLTATAALQIHVKKPDDFPLRVETVNEIKYFAFGDLAYKSTAEIDLDDFDGMGRKLTLDSILFFMKNQKGSHTQYLKEANHQKMQCISLVYSSVVKDFLDGKAPEQYTRLTTKQEAPQSLRKLLNQRSTAEPDEKRAKLDVIPTTSGPPNDVKMEKRAKSTPRKSVAEKRAQIQVLIEHRTKSLVDFEEHKKSELRRQPPSIPFIPNPSTSSGISSGGYKTSELRRQPPSNPVVTKPSTSSGAASEGHKKSDVMRQPPSNPVVTKPSTSSGAASEGHKPEMRPPPILPSVVQKPSGASGAKRTSRSPIIIVPAAMNTMINMYNAKDILEGSGYVSVDQKRKESNKKPTDLVIQRQKNGQTYNIRIIDNPEKMAPEDWDRVIGVFVMGVAQQFEGWKWNGNPTDNFARTAAFYLYSDLDKPLNQVTQLDVLKIPISSTKRHMDNLQFSQIWERMEKKVLLYKPYLAQCLGLSK</sequence>
<comment type="caution">
    <text evidence="8">The sequence shown here is derived from an EMBL/GenBank/DDBJ whole genome shotgun (WGS) entry which is preliminary data.</text>
</comment>
<accession>A0A6A5GXP9</accession>
<name>A0A6A5GXP9_CAERE</name>
<keyword evidence="5" id="KW-0539">Nucleus</keyword>
<gene>
    <name evidence="8" type="ORF">GCK72_015841</name>
</gene>
<dbReference type="InterPro" id="IPR031336">
    <property type="entry name" value="CDC73_C"/>
</dbReference>
<evidence type="ECO:0000256" key="5">
    <source>
        <dbReference type="ARBA" id="ARBA00023242"/>
    </source>
</evidence>
<evidence type="ECO:0000313" key="8">
    <source>
        <dbReference type="EMBL" id="KAF1759374.1"/>
    </source>
</evidence>
<dbReference type="PANTHER" id="PTHR12466:SF8">
    <property type="entry name" value="PARAFIBROMIN"/>
    <property type="match status" value="1"/>
</dbReference>
<feature type="compositionally biased region" description="Polar residues" evidence="6">
    <location>
        <begin position="271"/>
        <end position="282"/>
    </location>
</feature>
<dbReference type="AlphaFoldDB" id="A0A6A5GXP9"/>
<dbReference type="InterPro" id="IPR007852">
    <property type="entry name" value="Cdc73/Parafibromin"/>
</dbReference>
<dbReference type="GO" id="GO:0006368">
    <property type="term" value="P:transcription elongation by RNA polymerase II"/>
    <property type="evidence" value="ECO:0007669"/>
    <property type="project" value="InterPro"/>
</dbReference>
<dbReference type="PANTHER" id="PTHR12466">
    <property type="entry name" value="CDC73 DOMAIN PROTEIN"/>
    <property type="match status" value="1"/>
</dbReference>
<feature type="region of interest" description="Disordered" evidence="6">
    <location>
        <begin position="135"/>
        <end position="179"/>
    </location>
</feature>
<reference evidence="8 9" key="1">
    <citation type="submission" date="2019-12" db="EMBL/GenBank/DDBJ databases">
        <title>Chromosome-level assembly of the Caenorhabditis remanei genome.</title>
        <authorList>
            <person name="Teterina A.A."/>
            <person name="Willis J.H."/>
            <person name="Phillips P.C."/>
        </authorList>
    </citation>
    <scope>NUCLEOTIDE SEQUENCE [LARGE SCALE GENOMIC DNA]</scope>
    <source>
        <strain evidence="8 9">PX506</strain>
        <tissue evidence="8">Whole organism</tissue>
    </source>
</reference>
<keyword evidence="3" id="KW-0805">Transcription regulation</keyword>